<keyword evidence="3" id="KW-1185">Reference proteome</keyword>
<evidence type="ECO:0008006" key="4">
    <source>
        <dbReference type="Google" id="ProtNLM"/>
    </source>
</evidence>
<dbReference type="VEuPathDB" id="VectorBase:LDEU000299"/>
<reference evidence="2 3" key="1">
    <citation type="journal article" date="2018" name="Gigascience">
        <title>Genomes of trombidid mites reveal novel predicted allergens and laterally-transferred genes associated with secondary metabolism.</title>
        <authorList>
            <person name="Dong X."/>
            <person name="Chaisiri K."/>
            <person name="Xia D."/>
            <person name="Armstrong S.D."/>
            <person name="Fang Y."/>
            <person name="Donnelly M.J."/>
            <person name="Kadowaki T."/>
            <person name="McGarry J.W."/>
            <person name="Darby A.C."/>
            <person name="Makepeace B.L."/>
        </authorList>
    </citation>
    <scope>NUCLEOTIDE SEQUENCE [LARGE SCALE GENOMIC DNA]</scope>
    <source>
        <strain evidence="2">UoL-UT</strain>
    </source>
</reference>
<comment type="caution">
    <text evidence="2">The sequence shown here is derived from an EMBL/GenBank/DDBJ whole genome shotgun (WGS) entry which is preliminary data.</text>
</comment>
<evidence type="ECO:0000313" key="3">
    <source>
        <dbReference type="Proteomes" id="UP000288716"/>
    </source>
</evidence>
<protein>
    <recommendedName>
        <fullName evidence="4">G-protein coupled receptors family 1 profile domain-containing protein</fullName>
    </recommendedName>
</protein>
<feature type="transmembrane region" description="Helical" evidence="1">
    <location>
        <begin position="68"/>
        <end position="90"/>
    </location>
</feature>
<dbReference type="AlphaFoldDB" id="A0A443SW36"/>
<evidence type="ECO:0000256" key="1">
    <source>
        <dbReference type="SAM" id="Phobius"/>
    </source>
</evidence>
<dbReference type="OrthoDB" id="6369020at2759"/>
<evidence type="ECO:0000313" key="2">
    <source>
        <dbReference type="EMBL" id="RWS31738.1"/>
    </source>
</evidence>
<organism evidence="2 3">
    <name type="scientific">Leptotrombidium deliense</name>
    <dbReference type="NCBI Taxonomy" id="299467"/>
    <lineage>
        <taxon>Eukaryota</taxon>
        <taxon>Metazoa</taxon>
        <taxon>Ecdysozoa</taxon>
        <taxon>Arthropoda</taxon>
        <taxon>Chelicerata</taxon>
        <taxon>Arachnida</taxon>
        <taxon>Acari</taxon>
        <taxon>Acariformes</taxon>
        <taxon>Trombidiformes</taxon>
        <taxon>Prostigmata</taxon>
        <taxon>Anystina</taxon>
        <taxon>Parasitengona</taxon>
        <taxon>Trombiculoidea</taxon>
        <taxon>Trombiculidae</taxon>
        <taxon>Leptotrombidium</taxon>
    </lineage>
</organism>
<feature type="transmembrane region" description="Helical" evidence="1">
    <location>
        <begin position="168"/>
        <end position="192"/>
    </location>
</feature>
<keyword evidence="1" id="KW-0472">Membrane</keyword>
<gene>
    <name evidence="2" type="ORF">B4U80_02924</name>
</gene>
<dbReference type="Gene3D" id="1.20.1070.10">
    <property type="entry name" value="Rhodopsin 7-helix transmembrane proteins"/>
    <property type="match status" value="1"/>
</dbReference>
<keyword evidence="1" id="KW-0812">Transmembrane</keyword>
<sequence length="272" mass="30517">MDQLMYSWLSCCAIAPSVAAMSVWVLRHWTNVDLFLYVLSCQEILSAVCVFAYSVVNVIRSQNEASCNLVVWGLTTVRIFQVSTLSSLAIDRALILKWPYKYRFTVRQNQIKYHLTVLACMAALVGTAGVFARLSPDQFRDALTSHSANIYNNTCTLHPFSWDLRFNLFLAIIYGALILASFFTFVFILLNYKRSTNKYHPRSNSRISSIGDLTLEHLGSTEAIAKFNTGICMDSLCKTKKNRLVDGLSGNSSVRMIIVGSRFSETPVCASQ</sequence>
<dbReference type="EMBL" id="NCKV01000076">
    <property type="protein sequence ID" value="RWS31738.1"/>
    <property type="molecule type" value="Genomic_DNA"/>
</dbReference>
<feature type="transmembrane region" description="Helical" evidence="1">
    <location>
        <begin position="34"/>
        <end position="56"/>
    </location>
</feature>
<proteinExistence type="predicted"/>
<name>A0A443SW36_9ACAR</name>
<dbReference type="SUPFAM" id="SSF81321">
    <property type="entry name" value="Family A G protein-coupled receptor-like"/>
    <property type="match status" value="1"/>
</dbReference>
<feature type="transmembrane region" description="Helical" evidence="1">
    <location>
        <begin position="111"/>
        <end position="132"/>
    </location>
</feature>
<feature type="transmembrane region" description="Helical" evidence="1">
    <location>
        <begin position="6"/>
        <end position="27"/>
    </location>
</feature>
<keyword evidence="1" id="KW-1133">Transmembrane helix</keyword>
<accession>A0A443SW36</accession>
<dbReference type="Proteomes" id="UP000288716">
    <property type="component" value="Unassembled WGS sequence"/>
</dbReference>